<feature type="transmembrane region" description="Helical" evidence="1">
    <location>
        <begin position="30"/>
        <end position="51"/>
    </location>
</feature>
<sequence length="57" mass="6263">MPFLHAIRHQRPFGAAAATVTHKGFAMLQVILGIVGVLFVLDMSGVAFRWVTNRLAK</sequence>
<proteinExistence type="predicted"/>
<protein>
    <submittedName>
        <fullName evidence="2">Uncharacterized protein</fullName>
    </submittedName>
</protein>
<dbReference type="EMBL" id="JBHSWN010000001">
    <property type="protein sequence ID" value="MFC6791345.1"/>
    <property type="molecule type" value="Genomic_DNA"/>
</dbReference>
<reference evidence="3" key="1">
    <citation type="journal article" date="2019" name="Int. J. Syst. Evol. Microbiol.">
        <title>The Global Catalogue of Microorganisms (GCM) 10K type strain sequencing project: providing services to taxonomists for standard genome sequencing and annotation.</title>
        <authorList>
            <consortium name="The Broad Institute Genomics Platform"/>
            <consortium name="The Broad Institute Genome Sequencing Center for Infectious Disease"/>
            <person name="Wu L."/>
            <person name="Ma J."/>
        </authorList>
    </citation>
    <scope>NUCLEOTIDE SEQUENCE [LARGE SCALE GENOMIC DNA]</scope>
    <source>
        <strain evidence="3">CCUG 48316</strain>
    </source>
</reference>
<dbReference type="Proteomes" id="UP001596292">
    <property type="component" value="Unassembled WGS sequence"/>
</dbReference>
<keyword evidence="1" id="KW-0812">Transmembrane</keyword>
<gene>
    <name evidence="2" type="ORF">ACFQE0_18005</name>
</gene>
<evidence type="ECO:0000313" key="2">
    <source>
        <dbReference type="EMBL" id="MFC6791345.1"/>
    </source>
</evidence>
<dbReference type="RefSeq" id="WP_378972121.1">
    <property type="nucleotide sequence ID" value="NZ_JBHSWN010000001.1"/>
</dbReference>
<comment type="caution">
    <text evidence="2">The sequence shown here is derived from an EMBL/GenBank/DDBJ whole genome shotgun (WGS) entry which is preliminary data.</text>
</comment>
<keyword evidence="1" id="KW-0472">Membrane</keyword>
<evidence type="ECO:0000313" key="3">
    <source>
        <dbReference type="Proteomes" id="UP001596292"/>
    </source>
</evidence>
<evidence type="ECO:0000256" key="1">
    <source>
        <dbReference type="SAM" id="Phobius"/>
    </source>
</evidence>
<organism evidence="2 3">
    <name type="scientific">Methylobacterium komagatae</name>
    <dbReference type="NCBI Taxonomy" id="374425"/>
    <lineage>
        <taxon>Bacteria</taxon>
        <taxon>Pseudomonadati</taxon>
        <taxon>Pseudomonadota</taxon>
        <taxon>Alphaproteobacteria</taxon>
        <taxon>Hyphomicrobiales</taxon>
        <taxon>Methylobacteriaceae</taxon>
        <taxon>Methylobacterium</taxon>
    </lineage>
</organism>
<keyword evidence="3" id="KW-1185">Reference proteome</keyword>
<accession>A0ABW2BMA5</accession>
<name>A0ABW2BMA5_9HYPH</name>
<keyword evidence="1" id="KW-1133">Transmembrane helix</keyword>